<dbReference type="SUPFAM" id="SSF54631">
    <property type="entry name" value="CBS-domain pair"/>
    <property type="match status" value="1"/>
</dbReference>
<dbReference type="InterPro" id="IPR046342">
    <property type="entry name" value="CBS_dom_sf"/>
</dbReference>
<dbReference type="InterPro" id="IPR000644">
    <property type="entry name" value="CBS_dom"/>
</dbReference>
<name>A0A3B1D188_9ZZZZ</name>
<keyword evidence="1" id="KW-0129">CBS domain</keyword>
<evidence type="ECO:0000259" key="2">
    <source>
        <dbReference type="PROSITE" id="PS51371"/>
    </source>
</evidence>
<dbReference type="Pfam" id="PF00571">
    <property type="entry name" value="CBS"/>
    <property type="match status" value="2"/>
</dbReference>
<dbReference type="InterPro" id="IPR051257">
    <property type="entry name" value="Diverse_CBS-Domain"/>
</dbReference>
<proteinExistence type="predicted"/>
<dbReference type="AlphaFoldDB" id="A0A3B1D188"/>
<protein>
    <recommendedName>
        <fullName evidence="2">CBS domain-containing protein</fullName>
    </recommendedName>
</protein>
<feature type="domain" description="CBS" evidence="2">
    <location>
        <begin position="7"/>
        <end position="67"/>
    </location>
</feature>
<gene>
    <name evidence="3" type="ORF">MNBD_NITROSPINAE04-1143</name>
</gene>
<feature type="domain" description="CBS" evidence="2">
    <location>
        <begin position="81"/>
        <end position="136"/>
    </location>
</feature>
<sequence length="215" mass="23550">MHIGQIMTRKVVTIAPDSGVKSAHDKMMKGRFAHLPVMKGQKLVGMLSDRDLRQAIIPRKILKGSKIKSPKLSDFKVRDLMTTGVITADPGMSVTDAVKLILRLKIGALPVMASGKLGGIVSKGDLLGIFVEMLQSIQSSSTIDVEFLDEIDDMDALFYTFNHHKAKILSYSATPGGEGHRQICHIRLDSCPVKPIVRDLEKRGVKVLDAYGIDT</sequence>
<reference evidence="3" key="1">
    <citation type="submission" date="2018-06" db="EMBL/GenBank/DDBJ databases">
        <authorList>
            <person name="Zhirakovskaya E."/>
        </authorList>
    </citation>
    <scope>NUCLEOTIDE SEQUENCE</scope>
</reference>
<accession>A0A3B1D188</accession>
<dbReference type="CDD" id="cd04584">
    <property type="entry name" value="CBS_pair_AcuB_like"/>
    <property type="match status" value="1"/>
</dbReference>
<dbReference type="EMBL" id="UOGA01000226">
    <property type="protein sequence ID" value="VAX22497.1"/>
    <property type="molecule type" value="Genomic_DNA"/>
</dbReference>
<organism evidence="3">
    <name type="scientific">hydrothermal vent metagenome</name>
    <dbReference type="NCBI Taxonomy" id="652676"/>
    <lineage>
        <taxon>unclassified sequences</taxon>
        <taxon>metagenomes</taxon>
        <taxon>ecological metagenomes</taxon>
    </lineage>
</organism>
<dbReference type="SMART" id="SM00116">
    <property type="entry name" value="CBS"/>
    <property type="match status" value="2"/>
</dbReference>
<dbReference type="PANTHER" id="PTHR43080:SF2">
    <property type="entry name" value="CBS DOMAIN-CONTAINING PROTEIN"/>
    <property type="match status" value="1"/>
</dbReference>
<evidence type="ECO:0000313" key="3">
    <source>
        <dbReference type="EMBL" id="VAX22497.1"/>
    </source>
</evidence>
<dbReference type="Gene3D" id="3.10.580.10">
    <property type="entry name" value="CBS-domain"/>
    <property type="match status" value="1"/>
</dbReference>
<dbReference type="PROSITE" id="PS51371">
    <property type="entry name" value="CBS"/>
    <property type="match status" value="2"/>
</dbReference>
<evidence type="ECO:0000256" key="1">
    <source>
        <dbReference type="ARBA" id="ARBA00023122"/>
    </source>
</evidence>
<dbReference type="PANTHER" id="PTHR43080">
    <property type="entry name" value="CBS DOMAIN-CONTAINING PROTEIN CBSX3, MITOCHONDRIAL"/>
    <property type="match status" value="1"/>
</dbReference>